<dbReference type="GO" id="GO:0009966">
    <property type="term" value="P:regulation of signal transduction"/>
    <property type="evidence" value="ECO:0007669"/>
    <property type="project" value="InterPro"/>
</dbReference>
<evidence type="ECO:0000256" key="1">
    <source>
        <dbReference type="SAM" id="MobiDB-lite"/>
    </source>
</evidence>
<protein>
    <submittedName>
        <fullName evidence="2">TAP42-like protein</fullName>
    </submittedName>
</protein>
<keyword evidence="3" id="KW-1185">Reference proteome</keyword>
<dbReference type="GO" id="GO:0035303">
    <property type="term" value="P:regulation of dephosphorylation"/>
    <property type="evidence" value="ECO:0007669"/>
    <property type="project" value="TreeGrafter"/>
</dbReference>
<proteinExistence type="predicted"/>
<evidence type="ECO:0000313" key="3">
    <source>
        <dbReference type="Proteomes" id="UP000717585"/>
    </source>
</evidence>
<sequence>MSFNISASFNEALNLVKSESEADKEKALKLLQQCDRTAVTFLPEIYATATADHRVEEDDLREIATGDMKFLLIRSLLGELYDSLYEQPREWTVPRAKRALESFVQVCRCLGLLDMGHKKGLISRYTLALLNDDMPSDMYEKRTLIVEHHKLATQAERAIAEVDMRRRDRISMLRRKADTELDRDALLDDDDLSEYEREFTMHKIILKAAEAIEMLRYLNDEMELIKYGQQVDPETGLTRAELARQEYEKHEAEPEAPKQGNLPVFTNFNSIEDVKKFALKQAANEIPLDVAAMMGLDEHADDLPEAKPIVANPRSLAPEDKEHPTTKQEEEDLAIDRDDPAARRKAQEWDSFKDDNPVGWGNRGNKG</sequence>
<dbReference type="InterPro" id="IPR007304">
    <property type="entry name" value="TAP46-like"/>
</dbReference>
<gene>
    <name evidence="2" type="ORF">J8273_8219</name>
</gene>
<dbReference type="GO" id="GO:0005829">
    <property type="term" value="C:cytosol"/>
    <property type="evidence" value="ECO:0007669"/>
    <property type="project" value="TreeGrafter"/>
</dbReference>
<dbReference type="GO" id="GO:0051721">
    <property type="term" value="F:protein phosphatase 2A binding"/>
    <property type="evidence" value="ECO:0007669"/>
    <property type="project" value="TreeGrafter"/>
</dbReference>
<accession>A0A8J6B0A5</accession>
<dbReference type="Pfam" id="PF04177">
    <property type="entry name" value="TAP42"/>
    <property type="match status" value="1"/>
</dbReference>
<dbReference type="PANTHER" id="PTHR10933">
    <property type="entry name" value="IMMUNOGLOBULIN-BINDING PROTEIN 1"/>
    <property type="match status" value="1"/>
</dbReference>
<dbReference type="OrthoDB" id="10261753at2759"/>
<dbReference type="AlphaFoldDB" id="A0A8J6B0A5"/>
<dbReference type="EMBL" id="JAHDYR010000066">
    <property type="protein sequence ID" value="KAG9390179.1"/>
    <property type="molecule type" value="Genomic_DNA"/>
</dbReference>
<feature type="region of interest" description="Disordered" evidence="1">
    <location>
        <begin position="309"/>
        <end position="367"/>
    </location>
</feature>
<dbReference type="Gene3D" id="1.25.40.540">
    <property type="entry name" value="TAP42-like family"/>
    <property type="match status" value="1"/>
</dbReference>
<evidence type="ECO:0000313" key="2">
    <source>
        <dbReference type="EMBL" id="KAG9390179.1"/>
    </source>
</evidence>
<dbReference type="PANTHER" id="PTHR10933:SF9">
    <property type="entry name" value="IMMUNOGLOBULIN-BINDING PROTEIN 1"/>
    <property type="match status" value="1"/>
</dbReference>
<dbReference type="InterPro" id="IPR038511">
    <property type="entry name" value="TAP42/TAP46-like_sf"/>
</dbReference>
<comment type="caution">
    <text evidence="2">The sequence shown here is derived from an EMBL/GenBank/DDBJ whole genome shotgun (WGS) entry which is preliminary data.</text>
</comment>
<reference evidence="2" key="1">
    <citation type="submission" date="2021-05" db="EMBL/GenBank/DDBJ databases">
        <title>A free-living protist that lacks canonical eukaryotic 1 DNA replication and segregation systems.</title>
        <authorList>
            <person name="Salas-Leiva D.E."/>
            <person name="Tromer E.C."/>
            <person name="Curtis B.A."/>
            <person name="Jerlstrom-Hultqvist J."/>
            <person name="Kolisko M."/>
            <person name="Yi Z."/>
            <person name="Salas-Leiva J.S."/>
            <person name="Gallot-Lavallee L."/>
            <person name="Kops G.J.P.L."/>
            <person name="Archibald J.M."/>
            <person name="Simpson A.G.B."/>
            <person name="Roger A.J."/>
        </authorList>
    </citation>
    <scope>NUCLEOTIDE SEQUENCE</scope>
    <source>
        <strain evidence="2">BICM</strain>
    </source>
</reference>
<name>A0A8J6B0A5_9EUKA</name>
<dbReference type="Proteomes" id="UP000717585">
    <property type="component" value="Unassembled WGS sequence"/>
</dbReference>
<feature type="compositionally biased region" description="Basic and acidic residues" evidence="1">
    <location>
        <begin position="317"/>
        <end position="356"/>
    </location>
</feature>
<organism evidence="2 3">
    <name type="scientific">Carpediemonas membranifera</name>
    <dbReference type="NCBI Taxonomy" id="201153"/>
    <lineage>
        <taxon>Eukaryota</taxon>
        <taxon>Metamonada</taxon>
        <taxon>Carpediemonas-like organisms</taxon>
        <taxon>Carpediemonas</taxon>
    </lineage>
</organism>